<dbReference type="EMBL" id="AFZC02000002">
    <property type="protein sequence ID" value="EHL09513.1"/>
    <property type="molecule type" value="Genomic_DNA"/>
</dbReference>
<keyword evidence="5" id="KW-1185">Reference proteome</keyword>
<dbReference type="InterPro" id="IPR000649">
    <property type="entry name" value="IF-2B-related"/>
</dbReference>
<feature type="active site" description="Proton donor" evidence="3">
    <location>
        <position position="254"/>
    </location>
</feature>
<dbReference type="UniPathway" id="UPA00904">
    <property type="reaction ID" value="UER00874"/>
</dbReference>
<dbReference type="RefSeq" id="WP_009535332.1">
    <property type="nucleotide sequence ID" value="NZ_KE148312.1"/>
</dbReference>
<gene>
    <name evidence="3" type="primary">mtnA</name>
    <name evidence="4" type="ORF">HMPREF9625_01486</name>
</gene>
<feature type="binding site" evidence="3">
    <location>
        <position position="106"/>
    </location>
    <ligand>
        <name>substrate</name>
    </ligand>
</feature>
<dbReference type="HOGENOM" id="CLU_016218_1_2_9"/>
<dbReference type="NCBIfam" id="TIGR00524">
    <property type="entry name" value="eIF-2B_rel"/>
    <property type="match status" value="1"/>
</dbReference>
<evidence type="ECO:0000313" key="5">
    <source>
        <dbReference type="Proteomes" id="UP000018461"/>
    </source>
</evidence>
<name>G9WQ53_9FIRM</name>
<dbReference type="PANTHER" id="PTHR43475:SF1">
    <property type="entry name" value="METHYLTHIORIBOSE-1-PHOSPHATE ISOMERASE"/>
    <property type="match status" value="1"/>
</dbReference>
<evidence type="ECO:0000313" key="4">
    <source>
        <dbReference type="EMBL" id="EHL09513.1"/>
    </source>
</evidence>
<evidence type="ECO:0000256" key="1">
    <source>
        <dbReference type="ARBA" id="ARBA00023235"/>
    </source>
</evidence>
<dbReference type="FunFam" id="3.40.50.10470:FF:000006">
    <property type="entry name" value="Methylthioribose-1-phosphate isomerase"/>
    <property type="match status" value="1"/>
</dbReference>
<feature type="binding site" evidence="3">
    <location>
        <begin position="63"/>
        <end position="65"/>
    </location>
    <ligand>
        <name>substrate</name>
    </ligand>
</feature>
<proteinExistence type="inferred from homology"/>
<sequence length="368" mass="40321">MGQDSLKEEEIVELLSGIENVRLNEDESAVVIVDQTVLPGKKELLELGDAKALYDAIFELKVRGAPAIGICASYGIFILAKQIQADSGETFYKKFKEAAEYLNSSRPTAVNLSWALRRMEDVVKANISKSPKEIVSLLREECRLIQAEDAAMCKAISEYGLSLLKDGDGILTHCNAGPLATSKYGTALGPLFLGKERGMNFHVFSDETRPLLQGARLTSYELDQGGIDVTLICDNMASIVMKNGWVQACLVGCDRVAANGDAANKIGTSGVAILAKYYGIPFYVLGPSSTIDFHCKTGEDIVIEERNPEEIKCKFYEKPMALSSVKCYNPAFDVTDHNLITAIITERGILRAPYTESLKKAFPERVIE</sequence>
<accession>G9WQ53</accession>
<evidence type="ECO:0000256" key="3">
    <source>
        <dbReference type="HAMAP-Rule" id="MF_01678"/>
    </source>
</evidence>
<dbReference type="EC" id="5.3.1.23" evidence="3"/>
<dbReference type="SUPFAM" id="SSF100950">
    <property type="entry name" value="NagB/RpiA/CoA transferase-like"/>
    <property type="match status" value="1"/>
</dbReference>
<keyword evidence="1 3" id="KW-0413">Isomerase</keyword>
<dbReference type="PANTHER" id="PTHR43475">
    <property type="entry name" value="METHYLTHIORIBOSE-1-PHOSPHATE ISOMERASE"/>
    <property type="match status" value="1"/>
</dbReference>
<dbReference type="GO" id="GO:0046523">
    <property type="term" value="F:S-methyl-5-thioribose-1-phosphate isomerase activity"/>
    <property type="evidence" value="ECO:0007669"/>
    <property type="project" value="UniProtKB-UniRule"/>
</dbReference>
<dbReference type="Gene3D" id="1.20.120.420">
    <property type="entry name" value="translation initiation factor eif-2b, domain 1"/>
    <property type="match status" value="1"/>
</dbReference>
<dbReference type="HAMAP" id="MF_01678">
    <property type="entry name" value="Salvage_MtnA"/>
    <property type="match status" value="1"/>
</dbReference>
<reference evidence="4" key="2">
    <citation type="submission" date="2013-03" db="EMBL/GenBank/DDBJ databases">
        <title>The Genome Sequence of Oribacterium sp. ACB1.</title>
        <authorList>
            <consortium name="The Broad Institute Genomics Platform"/>
            <consortium name="The Broad Institute Genome Sequencing Center for Infectious Disease"/>
            <person name="Earl A."/>
            <person name="Ward D."/>
            <person name="Feldgarden M."/>
            <person name="Gevers D."/>
            <person name="Sizova M."/>
            <person name="Hazen A."/>
            <person name="Epstein S."/>
            <person name="Walker B."/>
            <person name="Young S."/>
            <person name="Zeng Q."/>
            <person name="Gargeya S."/>
            <person name="Fitzgerald M."/>
            <person name="Haas B."/>
            <person name="Abouelleil A."/>
            <person name="Allen A.W."/>
            <person name="Alvarado L."/>
            <person name="Arachchi H.M."/>
            <person name="Berlin A.M."/>
            <person name="Chapman S.B."/>
            <person name="Gainer-Dewar J."/>
            <person name="Goldberg J."/>
            <person name="Griggs A."/>
            <person name="Gujja S."/>
            <person name="Hansen M."/>
            <person name="Howarth C."/>
            <person name="Imamovic A."/>
            <person name="Ireland A."/>
            <person name="Larimer J."/>
            <person name="McCowan C."/>
            <person name="Murphy C."/>
            <person name="Pearson M."/>
            <person name="Poon T.W."/>
            <person name="Priest M."/>
            <person name="Roberts A."/>
            <person name="Saif S."/>
            <person name="Shea T."/>
            <person name="Sisk P."/>
            <person name="Sykes S."/>
            <person name="Wortman J."/>
            <person name="Nusbaum C."/>
            <person name="Birren B."/>
        </authorList>
    </citation>
    <scope>NUCLEOTIDE SEQUENCE [LARGE SCALE GENOMIC DNA]</scope>
    <source>
        <strain evidence="4">ACB1</strain>
    </source>
</reference>
<dbReference type="InterPro" id="IPR042529">
    <property type="entry name" value="IF_2B-like_C"/>
</dbReference>
<dbReference type="Gene3D" id="3.40.50.10470">
    <property type="entry name" value="Translation initiation factor eif-2b, domain 2"/>
    <property type="match status" value="1"/>
</dbReference>
<organism evidence="4 5">
    <name type="scientific">Oribacterium parvum ACB1</name>
    <dbReference type="NCBI Taxonomy" id="796943"/>
    <lineage>
        <taxon>Bacteria</taxon>
        <taxon>Bacillati</taxon>
        <taxon>Bacillota</taxon>
        <taxon>Clostridia</taxon>
        <taxon>Lachnospirales</taxon>
        <taxon>Lachnospiraceae</taxon>
        <taxon>Oribacterium</taxon>
    </lineage>
</organism>
<dbReference type="InterPro" id="IPR011559">
    <property type="entry name" value="Initiation_fac_2B_a/b/d"/>
</dbReference>
<dbReference type="InterPro" id="IPR037171">
    <property type="entry name" value="NagB/RpiA_transferase-like"/>
</dbReference>
<dbReference type="NCBIfam" id="TIGR00512">
    <property type="entry name" value="salvage_mtnA"/>
    <property type="match status" value="1"/>
</dbReference>
<dbReference type="STRING" id="796943.HMPREF9625_01486"/>
<dbReference type="PATRIC" id="fig|796943.3.peg.1949"/>
<keyword evidence="3" id="KW-0486">Methionine biosynthesis</keyword>
<feature type="binding site" evidence="3">
    <location>
        <position position="213"/>
    </location>
    <ligand>
        <name>substrate</name>
    </ligand>
</feature>
<dbReference type="GO" id="GO:0019509">
    <property type="term" value="P:L-methionine salvage from methylthioadenosine"/>
    <property type="evidence" value="ECO:0007669"/>
    <property type="project" value="UniProtKB-UniRule"/>
</dbReference>
<reference evidence="4" key="1">
    <citation type="submission" date="2011-08" db="EMBL/GenBank/DDBJ databases">
        <authorList>
            <consortium name="The Broad Institute Genome Sequencing Platform"/>
            <person name="Earl A."/>
            <person name="Ward D."/>
            <person name="Feldgarden M."/>
            <person name="Gevers D."/>
            <person name="Sizova M."/>
            <person name="Hazen A."/>
            <person name="Epstein S."/>
            <person name="Young S.K."/>
            <person name="Zeng Q."/>
            <person name="Gargeya S."/>
            <person name="Fitzgerald M."/>
            <person name="Haas B."/>
            <person name="Abouelleil A."/>
            <person name="Alvarado L."/>
            <person name="Arachchi H.M."/>
            <person name="Berlin A."/>
            <person name="Brown A."/>
            <person name="Chapman S.B."/>
            <person name="Chen Z."/>
            <person name="Dunbar C."/>
            <person name="Freedman E."/>
            <person name="Gearin G."/>
            <person name="Gellesch M."/>
            <person name="Goldberg J."/>
            <person name="Griggs A."/>
            <person name="Gujja S."/>
            <person name="Heiman D."/>
            <person name="Howarth C."/>
            <person name="Larson L."/>
            <person name="Lui A."/>
            <person name="MacDonald P.J.P."/>
            <person name="Montmayeur A."/>
            <person name="Murphy C."/>
            <person name="Neiman D."/>
            <person name="Pearson M."/>
            <person name="Priest M."/>
            <person name="Roberts A."/>
            <person name="Saif S."/>
            <person name="Shea T."/>
            <person name="Shenoy N."/>
            <person name="Sisk P."/>
            <person name="Stolte C."/>
            <person name="Sykes S."/>
            <person name="Wortman J."/>
            <person name="Nusbaum C."/>
            <person name="Birren B."/>
        </authorList>
    </citation>
    <scope>NUCLEOTIDE SEQUENCE</scope>
    <source>
        <strain evidence="4">ACB1</strain>
    </source>
</reference>
<feature type="site" description="Transition state stabilizer" evidence="3">
    <location>
        <position position="174"/>
    </location>
</feature>
<comment type="catalytic activity">
    <reaction evidence="2 3">
        <text>5-(methylsulfanyl)-alpha-D-ribose 1-phosphate = 5-(methylsulfanyl)-D-ribulose 1-phosphate</text>
        <dbReference type="Rhea" id="RHEA:19989"/>
        <dbReference type="ChEBI" id="CHEBI:58533"/>
        <dbReference type="ChEBI" id="CHEBI:58548"/>
        <dbReference type="EC" id="5.3.1.23"/>
    </reaction>
</comment>
<comment type="caution">
    <text evidence="4">The sequence shown here is derived from an EMBL/GenBank/DDBJ whole genome shotgun (WGS) entry which is preliminary data.</text>
</comment>
<dbReference type="InterPro" id="IPR027363">
    <property type="entry name" value="M1Pi_N"/>
</dbReference>
<feature type="binding site" evidence="3">
    <location>
        <begin position="264"/>
        <end position="265"/>
    </location>
    <ligand>
        <name>substrate</name>
    </ligand>
</feature>
<dbReference type="AlphaFoldDB" id="G9WQ53"/>
<keyword evidence="3" id="KW-0028">Amino-acid biosynthesis</keyword>
<comment type="pathway">
    <text evidence="3">Amino-acid biosynthesis; L-methionine biosynthesis via salvage pathway; L-methionine from S-methyl-5-thio-alpha-D-ribose 1-phosphate: step 1/6.</text>
</comment>
<evidence type="ECO:0000256" key="2">
    <source>
        <dbReference type="ARBA" id="ARBA00052401"/>
    </source>
</evidence>
<dbReference type="FunFam" id="1.20.120.420:FF:000003">
    <property type="entry name" value="Methylthioribose-1-phosphate isomerase"/>
    <property type="match status" value="1"/>
</dbReference>
<protein>
    <recommendedName>
        <fullName evidence="3">Methylthioribose-1-phosphate isomerase</fullName>
        <shortName evidence="3">M1Pi</shortName>
        <shortName evidence="3">MTR-1-P isomerase</shortName>
        <ecNumber evidence="3">5.3.1.23</ecNumber>
    </recommendedName>
    <alternativeName>
        <fullName evidence="3">S-methyl-5-thioribose-1-phosphate isomerase</fullName>
    </alternativeName>
</protein>
<dbReference type="NCBIfam" id="NF004326">
    <property type="entry name" value="PRK05720.1"/>
    <property type="match status" value="1"/>
</dbReference>
<dbReference type="InterPro" id="IPR005251">
    <property type="entry name" value="IF-M1Pi"/>
</dbReference>
<dbReference type="Pfam" id="PF01008">
    <property type="entry name" value="IF-2B"/>
    <property type="match status" value="1"/>
</dbReference>
<dbReference type="Proteomes" id="UP000018461">
    <property type="component" value="Unassembled WGS sequence"/>
</dbReference>
<comment type="similarity">
    <text evidence="3">Belongs to the EIF-2B alpha/beta/delta subunits family. MtnA subfamily.</text>
</comment>
<comment type="function">
    <text evidence="3">Catalyzes the interconversion of methylthioribose-1-phosphate (MTR-1-P) into methylthioribulose-1-phosphate (MTRu-1-P).</text>
</comment>